<reference evidence="2" key="1">
    <citation type="journal article" date="2019" name="Int. J. Syst. Evol. Microbiol.">
        <title>The Global Catalogue of Microorganisms (GCM) 10K type strain sequencing project: providing services to taxonomists for standard genome sequencing and annotation.</title>
        <authorList>
            <consortium name="The Broad Institute Genomics Platform"/>
            <consortium name="The Broad Institute Genome Sequencing Center for Infectious Disease"/>
            <person name="Wu L."/>
            <person name="Ma J."/>
        </authorList>
    </citation>
    <scope>NUCLEOTIDE SEQUENCE [LARGE SCALE GENOMIC DNA]</scope>
    <source>
        <strain evidence="2">KCTC 42587</strain>
    </source>
</reference>
<sequence>MMKYLYTLLVLTCLFLFGCERDDICTAETGTTPRLTIAFYSAENPEQLNPKNVFNCRVQGIGNEQTLPELSGAQSRQVISLPLKTTDTKTQYSIYNNYEQTDAGVVTGNEDIITISYITEQVYVSRACGFKTVFKNINITVNDDGDKWIKIIQSVNDNQILENENATNFNIFH</sequence>
<dbReference type="Pfam" id="PF20050">
    <property type="entry name" value="DUF6452"/>
    <property type="match status" value="1"/>
</dbReference>
<evidence type="ECO:0000313" key="1">
    <source>
        <dbReference type="EMBL" id="MFD2552292.1"/>
    </source>
</evidence>
<proteinExistence type="predicted"/>
<dbReference type="InterPro" id="IPR045607">
    <property type="entry name" value="DUF6452"/>
</dbReference>
<organism evidence="1 2">
    <name type="scientific">Bizionia sediminis</name>
    <dbReference type="NCBI Taxonomy" id="1737064"/>
    <lineage>
        <taxon>Bacteria</taxon>
        <taxon>Pseudomonadati</taxon>
        <taxon>Bacteroidota</taxon>
        <taxon>Flavobacteriia</taxon>
        <taxon>Flavobacteriales</taxon>
        <taxon>Flavobacteriaceae</taxon>
        <taxon>Bizionia</taxon>
    </lineage>
</organism>
<dbReference type="Proteomes" id="UP001597472">
    <property type="component" value="Unassembled WGS sequence"/>
</dbReference>
<comment type="caution">
    <text evidence="1">The sequence shown here is derived from an EMBL/GenBank/DDBJ whole genome shotgun (WGS) entry which is preliminary data.</text>
</comment>
<dbReference type="PROSITE" id="PS51257">
    <property type="entry name" value="PROKAR_LIPOPROTEIN"/>
    <property type="match status" value="1"/>
</dbReference>
<gene>
    <name evidence="1" type="ORF">ACFSQP_10730</name>
</gene>
<keyword evidence="2" id="KW-1185">Reference proteome</keyword>
<accession>A0ABW5KTK1</accession>
<dbReference type="RefSeq" id="WP_376894257.1">
    <property type="nucleotide sequence ID" value="NZ_JBHULS010000004.1"/>
</dbReference>
<evidence type="ECO:0000313" key="2">
    <source>
        <dbReference type="Proteomes" id="UP001597472"/>
    </source>
</evidence>
<dbReference type="EMBL" id="JBHULS010000004">
    <property type="protein sequence ID" value="MFD2552292.1"/>
    <property type="molecule type" value="Genomic_DNA"/>
</dbReference>
<name>A0ABW5KTK1_9FLAO</name>
<protein>
    <submittedName>
        <fullName evidence="1">DUF6452 family protein</fullName>
    </submittedName>
</protein>